<protein>
    <recommendedName>
        <fullName evidence="6">Mitochondrial inner membrane protein Mpv17</fullName>
    </recommendedName>
</protein>
<dbReference type="PANTHER" id="PTHR11266:SF17">
    <property type="entry name" value="PROTEIN MPV17"/>
    <property type="match status" value="1"/>
</dbReference>
<evidence type="ECO:0000256" key="3">
    <source>
        <dbReference type="ARBA" id="ARBA00022692"/>
    </source>
</evidence>
<evidence type="ECO:0000256" key="1">
    <source>
        <dbReference type="ARBA" id="ARBA00004141"/>
    </source>
</evidence>
<dbReference type="InterPro" id="IPR007248">
    <property type="entry name" value="Mpv17_PMP22"/>
</dbReference>
<dbReference type="Pfam" id="PF04117">
    <property type="entry name" value="Mpv17_PMP22"/>
    <property type="match status" value="2"/>
</dbReference>
<proteinExistence type="inferred from homology"/>
<evidence type="ECO:0000313" key="8">
    <source>
        <dbReference type="EMBL" id="KAK0403126.1"/>
    </source>
</evidence>
<comment type="similarity">
    <text evidence="2 7">Belongs to the peroxisomal membrane protein PXMP2/4 family.</text>
</comment>
<keyword evidence="4 7" id="KW-1133">Transmembrane helix</keyword>
<dbReference type="GO" id="GO:0016020">
    <property type="term" value="C:membrane"/>
    <property type="evidence" value="ECO:0007669"/>
    <property type="project" value="UniProtKB-SubCell"/>
</dbReference>
<feature type="transmembrane region" description="Helical" evidence="7">
    <location>
        <begin position="245"/>
        <end position="265"/>
    </location>
</feature>
<dbReference type="Proteomes" id="UP001175271">
    <property type="component" value="Unassembled WGS sequence"/>
</dbReference>
<keyword evidence="3 7" id="KW-0812">Transmembrane</keyword>
<feature type="transmembrane region" description="Helical" evidence="7">
    <location>
        <begin position="206"/>
        <end position="225"/>
    </location>
</feature>
<evidence type="ECO:0000256" key="4">
    <source>
        <dbReference type="ARBA" id="ARBA00022989"/>
    </source>
</evidence>
<evidence type="ECO:0000256" key="2">
    <source>
        <dbReference type="ARBA" id="ARBA00006824"/>
    </source>
</evidence>
<dbReference type="GO" id="GO:0015267">
    <property type="term" value="F:channel activity"/>
    <property type="evidence" value="ECO:0007669"/>
    <property type="project" value="TreeGrafter"/>
</dbReference>
<evidence type="ECO:0000313" key="9">
    <source>
        <dbReference type="Proteomes" id="UP001175271"/>
    </source>
</evidence>
<reference evidence="8" key="1">
    <citation type="submission" date="2023-06" db="EMBL/GenBank/DDBJ databases">
        <title>Genomic analysis of the entomopathogenic nematode Steinernema hermaphroditum.</title>
        <authorList>
            <person name="Schwarz E.M."/>
            <person name="Heppert J.K."/>
            <person name="Baniya A."/>
            <person name="Schwartz H.T."/>
            <person name="Tan C.-H."/>
            <person name="Antoshechkin I."/>
            <person name="Sternberg P.W."/>
            <person name="Goodrich-Blair H."/>
            <person name="Dillman A.R."/>
        </authorList>
    </citation>
    <scope>NUCLEOTIDE SEQUENCE</scope>
    <source>
        <strain evidence="8">PS9179</strain>
        <tissue evidence="8">Whole animal</tissue>
    </source>
</reference>
<dbReference type="GO" id="GO:0005739">
    <property type="term" value="C:mitochondrion"/>
    <property type="evidence" value="ECO:0007669"/>
    <property type="project" value="TreeGrafter"/>
</dbReference>
<evidence type="ECO:0000256" key="7">
    <source>
        <dbReference type="RuleBase" id="RU363053"/>
    </source>
</evidence>
<evidence type="ECO:0000256" key="6">
    <source>
        <dbReference type="ARBA" id="ARBA00049743"/>
    </source>
</evidence>
<accession>A0AA39LMF0</accession>
<keyword evidence="5 7" id="KW-0472">Membrane</keyword>
<comment type="caution">
    <text evidence="8">The sequence shown here is derived from an EMBL/GenBank/DDBJ whole genome shotgun (WGS) entry which is preliminary data.</text>
</comment>
<organism evidence="8 9">
    <name type="scientific">Steinernema hermaphroditum</name>
    <dbReference type="NCBI Taxonomy" id="289476"/>
    <lineage>
        <taxon>Eukaryota</taxon>
        <taxon>Metazoa</taxon>
        <taxon>Ecdysozoa</taxon>
        <taxon>Nematoda</taxon>
        <taxon>Chromadorea</taxon>
        <taxon>Rhabditida</taxon>
        <taxon>Tylenchina</taxon>
        <taxon>Panagrolaimomorpha</taxon>
        <taxon>Strongyloidoidea</taxon>
        <taxon>Steinernematidae</taxon>
        <taxon>Steinernema</taxon>
    </lineage>
</organism>
<feature type="transmembrane region" description="Helical" evidence="7">
    <location>
        <begin position="21"/>
        <end position="39"/>
    </location>
</feature>
<feature type="transmembrane region" description="Helical" evidence="7">
    <location>
        <begin position="51"/>
        <end position="69"/>
    </location>
</feature>
<dbReference type="EMBL" id="JAUCMV010000004">
    <property type="protein sequence ID" value="KAK0403126.1"/>
    <property type="molecule type" value="Genomic_DNA"/>
</dbReference>
<feature type="transmembrane region" description="Helical" evidence="7">
    <location>
        <begin position="137"/>
        <end position="159"/>
    </location>
</feature>
<evidence type="ECO:0000256" key="5">
    <source>
        <dbReference type="ARBA" id="ARBA00023136"/>
    </source>
</evidence>
<name>A0AA39LMF0_9BILA</name>
<dbReference type="GO" id="GO:1901858">
    <property type="term" value="P:regulation of mitochondrial DNA metabolic process"/>
    <property type="evidence" value="ECO:0007669"/>
    <property type="project" value="TreeGrafter"/>
</dbReference>
<dbReference type="AlphaFoldDB" id="A0AA39LMF0"/>
<dbReference type="PANTHER" id="PTHR11266">
    <property type="entry name" value="PEROXISOMAL MEMBRANE PROTEIN 2, PXMP2 MPV17"/>
    <property type="match status" value="1"/>
</dbReference>
<feature type="transmembrane region" description="Helical" evidence="7">
    <location>
        <begin position="90"/>
        <end position="111"/>
    </location>
</feature>
<comment type="subcellular location">
    <subcellularLocation>
        <location evidence="1">Membrane</location>
        <topology evidence="1">Multi-pass membrane protein</topology>
    </subcellularLocation>
</comment>
<gene>
    <name evidence="8" type="ORF">QR680_016729</name>
</gene>
<keyword evidence="9" id="KW-1185">Reference proteome</keyword>
<sequence>MSRLLTAYQRLMSRHPFPTQVLSAGLLAATGDAVCQLFVQRNPKYNFARTARFFCATVFVIAPLQTRWFRLLEHRVTARRPKISPLKRVLVDQTFGAPFFNTTFLFTLALLENRSLRSATHSVQHQIGPVLLANYKLWPFVQLLNFYVVPLQYLTAMVWRPALQLMKRRPLLSQMATAGTLGALGDGICQTVVEKRRLEDYDYIRTGRFFALASCYIAPILYRWFHVLERVKGSAKILPLKRVLIDQVAFAPVFSASIIFNLRVLEGYSASDSYEKLKADFWGIYKRSIQFWPAVQIINFYLIPLHFRVSFVQVAALLWNCFLSYKTQTVAHDIVHAEY</sequence>